<reference evidence="1 2" key="1">
    <citation type="submission" date="2019-05" db="EMBL/GenBank/DDBJ databases">
        <title>We sequenced the genome of Paenibacillus hemerocallicola KCTC 33185 for further insight into its adaptation and study the phylogeny of Paenibacillus.</title>
        <authorList>
            <person name="Narsing Rao M.P."/>
        </authorList>
    </citation>
    <scope>NUCLEOTIDE SEQUENCE [LARGE SCALE GENOMIC DNA]</scope>
    <source>
        <strain evidence="1 2">KCTC 33185</strain>
    </source>
</reference>
<dbReference type="InterPro" id="IPR005288">
    <property type="entry name" value="NadB"/>
</dbReference>
<dbReference type="Pfam" id="PF12831">
    <property type="entry name" value="FAD_oxidored"/>
    <property type="match status" value="1"/>
</dbReference>
<evidence type="ECO:0000313" key="1">
    <source>
        <dbReference type="EMBL" id="TNJ61943.1"/>
    </source>
</evidence>
<dbReference type="PROSITE" id="PS51257">
    <property type="entry name" value="PROKAR_LIPOPROTEIN"/>
    <property type="match status" value="1"/>
</dbReference>
<dbReference type="GO" id="GO:0009435">
    <property type="term" value="P:NAD+ biosynthetic process"/>
    <property type="evidence" value="ECO:0007669"/>
    <property type="project" value="InterPro"/>
</dbReference>
<dbReference type="SUPFAM" id="SSF51905">
    <property type="entry name" value="FAD/NAD(P)-binding domain"/>
    <property type="match status" value="1"/>
</dbReference>
<organism evidence="1 2">
    <name type="scientific">Paenibacillus hemerocallicola</name>
    <dbReference type="NCBI Taxonomy" id="1172614"/>
    <lineage>
        <taxon>Bacteria</taxon>
        <taxon>Bacillati</taxon>
        <taxon>Bacillota</taxon>
        <taxon>Bacilli</taxon>
        <taxon>Bacillales</taxon>
        <taxon>Paenibacillaceae</taxon>
        <taxon>Paenibacillus</taxon>
    </lineage>
</organism>
<dbReference type="GO" id="GO:0008734">
    <property type="term" value="F:L-aspartate oxidase activity"/>
    <property type="evidence" value="ECO:0007669"/>
    <property type="project" value="InterPro"/>
</dbReference>
<protein>
    <submittedName>
        <fullName evidence="1">FAD-dependent oxidoreductase</fullName>
    </submittedName>
</protein>
<dbReference type="AlphaFoldDB" id="A0A5C4SZ42"/>
<proteinExistence type="predicted"/>
<name>A0A5C4SZ42_9BACL</name>
<dbReference type="InterPro" id="IPR036188">
    <property type="entry name" value="FAD/NAD-bd_sf"/>
</dbReference>
<accession>A0A5C4SZ42</accession>
<keyword evidence="2" id="KW-1185">Reference proteome</keyword>
<dbReference type="PANTHER" id="PTHR42716:SF1">
    <property type="entry name" value="SLL0471 PROTEIN"/>
    <property type="match status" value="1"/>
</dbReference>
<dbReference type="Proteomes" id="UP000307943">
    <property type="component" value="Unassembled WGS sequence"/>
</dbReference>
<dbReference type="EMBL" id="VDCQ01000069">
    <property type="protein sequence ID" value="TNJ61943.1"/>
    <property type="molecule type" value="Genomic_DNA"/>
</dbReference>
<dbReference type="PANTHER" id="PTHR42716">
    <property type="entry name" value="L-ASPARTATE OXIDASE"/>
    <property type="match status" value="1"/>
</dbReference>
<sequence length="535" mass="58509">MKHKELQADVAIIGGGTGGCAAALAAARLGKTVVMTEETDWIGGQLTSQAVPPDEHPWIESFGCTRSYRRFRETVRSYYRRNFPLTPEAFGSAALNPGGGGVSRLCHEPRAALAALHEMMAPYVHAGKVRILHRHVPVRAEVAGDEVKAVTVRSLESEELVDIAASFFLDATECGDLLPLAGVEYVAGAESRRSTGEPHAPEAARPADMQGFTYCFAMDYREGENHTIGRPRDYDFWRSYRPDFWPGPLLGWTGSNPITLAPRTYGLFPGDGGASLWLYRRIAAKEHFAAGTYDSDITLVNWPQNDYWLGPIIDVPEEERAAHLERAKQLSLSLLYWMQTEAPRQDGKAGYPGLRLRPDVVGTGDGLAKAPYIRESRRIRAEFTVVEQHLSKACREEEGAKTSSPASGIRAEAYPDSIGIGCYRIDLHPSTGGRNYIDISSLPFQIPLGSLIPVRMDNVLPACKNIGTTHITNGCYRLHPVEWNIGEAAGALAAYCLARGLKPREVRGSAEVLGDFQKALAAMGVELAWPSVHAV</sequence>
<evidence type="ECO:0000313" key="2">
    <source>
        <dbReference type="Proteomes" id="UP000307943"/>
    </source>
</evidence>
<dbReference type="OrthoDB" id="615715at2"/>
<dbReference type="Gene3D" id="3.40.50.720">
    <property type="entry name" value="NAD(P)-binding Rossmann-like Domain"/>
    <property type="match status" value="1"/>
</dbReference>
<comment type="caution">
    <text evidence="1">The sequence shown here is derived from an EMBL/GenBank/DDBJ whole genome shotgun (WGS) entry which is preliminary data.</text>
</comment>
<dbReference type="RefSeq" id="WP_139606577.1">
    <property type="nucleotide sequence ID" value="NZ_VDCQ01000069.1"/>
</dbReference>
<gene>
    <name evidence="1" type="ORF">FE784_33335</name>
</gene>